<proteinExistence type="predicted"/>
<dbReference type="AlphaFoldDB" id="A0A1R3K4I8"/>
<dbReference type="Proteomes" id="UP000187203">
    <property type="component" value="Unassembled WGS sequence"/>
</dbReference>
<evidence type="ECO:0000313" key="2">
    <source>
        <dbReference type="Proteomes" id="UP000187203"/>
    </source>
</evidence>
<dbReference type="EMBL" id="AWUE01014695">
    <property type="protein sequence ID" value="OMP02002.1"/>
    <property type="molecule type" value="Genomic_DNA"/>
</dbReference>
<comment type="caution">
    <text evidence="1">The sequence shown here is derived from an EMBL/GenBank/DDBJ whole genome shotgun (WGS) entry which is preliminary data.</text>
</comment>
<accession>A0A1R3K4I8</accession>
<organism evidence="1 2">
    <name type="scientific">Corchorus olitorius</name>
    <dbReference type="NCBI Taxonomy" id="93759"/>
    <lineage>
        <taxon>Eukaryota</taxon>
        <taxon>Viridiplantae</taxon>
        <taxon>Streptophyta</taxon>
        <taxon>Embryophyta</taxon>
        <taxon>Tracheophyta</taxon>
        <taxon>Spermatophyta</taxon>
        <taxon>Magnoliopsida</taxon>
        <taxon>eudicotyledons</taxon>
        <taxon>Gunneridae</taxon>
        <taxon>Pentapetalae</taxon>
        <taxon>rosids</taxon>
        <taxon>malvids</taxon>
        <taxon>Malvales</taxon>
        <taxon>Malvaceae</taxon>
        <taxon>Grewioideae</taxon>
        <taxon>Apeibeae</taxon>
        <taxon>Corchorus</taxon>
    </lineage>
</organism>
<evidence type="ECO:0000313" key="1">
    <source>
        <dbReference type="EMBL" id="OMP02002.1"/>
    </source>
</evidence>
<protein>
    <submittedName>
        <fullName evidence="1">Uncharacterized protein</fullName>
    </submittedName>
</protein>
<sequence>MAVVYGGSKRACSDFGDLLGAKRKVSVNSET</sequence>
<reference evidence="2" key="1">
    <citation type="submission" date="2013-09" db="EMBL/GenBank/DDBJ databases">
        <title>Corchorus olitorius genome sequencing.</title>
        <authorList>
            <person name="Alam M."/>
            <person name="Haque M.S."/>
            <person name="Islam M.S."/>
            <person name="Emdad E.M."/>
            <person name="Islam M.M."/>
            <person name="Ahmed B."/>
            <person name="Halim A."/>
            <person name="Hossen Q.M.M."/>
            <person name="Hossain M.Z."/>
            <person name="Ahmed R."/>
            <person name="Khan M.M."/>
            <person name="Islam R."/>
            <person name="Rashid M.M."/>
            <person name="Khan S.A."/>
            <person name="Rahman M.S."/>
            <person name="Alam M."/>
            <person name="Yahiya A.S."/>
            <person name="Khan M.S."/>
            <person name="Azam M.S."/>
            <person name="Haque T."/>
            <person name="Lashkar M.Z.H."/>
            <person name="Akhand A.I."/>
            <person name="Morshed G."/>
            <person name="Roy S."/>
            <person name="Uddin K.S."/>
            <person name="Rabeya T."/>
            <person name="Hossain A.S."/>
            <person name="Chowdhury A."/>
            <person name="Snigdha A.R."/>
            <person name="Mortoza M.S."/>
            <person name="Matin S.A."/>
            <person name="Hoque S.M.E."/>
            <person name="Islam M.K."/>
            <person name="Roy D.K."/>
            <person name="Haider R."/>
            <person name="Moosa M.M."/>
            <person name="Elias S.M."/>
            <person name="Hasan A.M."/>
            <person name="Jahan S."/>
            <person name="Shafiuddin M."/>
            <person name="Mahmood N."/>
            <person name="Shommy N.S."/>
        </authorList>
    </citation>
    <scope>NUCLEOTIDE SEQUENCE [LARGE SCALE GENOMIC DNA]</scope>
    <source>
        <strain evidence="2">cv. O-4</strain>
    </source>
</reference>
<gene>
    <name evidence="1" type="ORF">COLO4_11422</name>
</gene>
<name>A0A1R3K4I8_9ROSI</name>
<keyword evidence="2" id="KW-1185">Reference proteome</keyword>